<keyword evidence="2 11" id="KW-0934">Plastid</keyword>
<evidence type="ECO:0000256" key="2">
    <source>
        <dbReference type="ARBA" id="ARBA00022640"/>
    </source>
</evidence>
<evidence type="ECO:0000313" key="11">
    <source>
        <dbReference type="EMBL" id="QBE87680.1"/>
    </source>
</evidence>
<geneLocation type="chloroplast" evidence="11"/>
<dbReference type="SUPFAM" id="SSF54843">
    <property type="entry name" value="Ribosomal protein L22"/>
    <property type="match status" value="1"/>
</dbReference>
<evidence type="ECO:0000256" key="4">
    <source>
        <dbReference type="ARBA" id="ARBA00022884"/>
    </source>
</evidence>
<dbReference type="Pfam" id="PF00237">
    <property type="entry name" value="Ribosomal_L22"/>
    <property type="match status" value="1"/>
</dbReference>
<dbReference type="GO" id="GO:0019843">
    <property type="term" value="F:rRNA binding"/>
    <property type="evidence" value="ECO:0007669"/>
    <property type="project" value="UniProtKB-UniRule"/>
</dbReference>
<keyword evidence="4 8" id="KW-0694">RNA-binding</keyword>
<dbReference type="CDD" id="cd00336">
    <property type="entry name" value="Ribosomal_L22"/>
    <property type="match status" value="1"/>
</dbReference>
<dbReference type="GO" id="GO:0003735">
    <property type="term" value="F:structural constituent of ribosome"/>
    <property type="evidence" value="ECO:0007669"/>
    <property type="project" value="InterPro"/>
</dbReference>
<keyword evidence="11" id="KW-0150">Chloroplast</keyword>
<dbReference type="NCBIfam" id="TIGR01044">
    <property type="entry name" value="rplV_bact"/>
    <property type="match status" value="1"/>
</dbReference>
<dbReference type="RefSeq" id="YP_009572565.1">
    <property type="nucleotide sequence ID" value="NC_041416.1"/>
</dbReference>
<dbReference type="EMBL" id="MH286321">
    <property type="protein sequence ID" value="QBE87680.1"/>
    <property type="molecule type" value="Genomic_DNA"/>
</dbReference>
<sequence length="181" mass="21372">MPRRKRKVIGWEKYLSVKGQRRIDETYAFGRYIPMSVYKARKVTDQILGYSFYDTHRLLEFMPYRACYPICRLFDSISANADHNKGFEKRNLVIVKAEVKKGANMKKLKPRARGRSSLIKRPTCHINMIVRDISRFAAFNKWMLTLSIKDQRTAVFGMQYERFVITEPKKDPKRKVKKKGA</sequence>
<reference evidence="11" key="1">
    <citation type="journal article" date="2019" name="Mol. Phylogenet. Evol.">
        <title>Plastid phylogenomic insights into the evolution of Caryophyllales.</title>
        <authorList>
            <person name="Yao G."/>
            <person name="Jin J.J."/>
            <person name="Li H.T."/>
            <person name="Yang J.B."/>
            <person name="Shiva Mandala V."/>
            <person name="Croley M."/>
            <person name="Mostow R."/>
            <person name="Douglas N.A."/>
            <person name="Chase M.W."/>
            <person name="Christenhusz M.J."/>
            <person name="Soltis D.E."/>
            <person name="Soltis P.S."/>
            <person name="Smith S.A."/>
            <person name="Brockington S.F."/>
            <person name="Moore M.J."/>
            <person name="Yi T.S."/>
            <person name="Li D.Z."/>
        </authorList>
    </citation>
    <scope>NUCLEOTIDE SEQUENCE</scope>
</reference>
<dbReference type="InterPro" id="IPR036394">
    <property type="entry name" value="Ribosomal_uL22_sf"/>
</dbReference>
<keyword evidence="5 8" id="KW-0689">Ribosomal protein</keyword>
<dbReference type="GO" id="GO:0015934">
    <property type="term" value="C:large ribosomal subunit"/>
    <property type="evidence" value="ECO:0007669"/>
    <property type="project" value="InterPro"/>
</dbReference>
<proteinExistence type="inferred from homology"/>
<dbReference type="InterPro" id="IPR001063">
    <property type="entry name" value="Ribosomal_uL22"/>
</dbReference>
<comment type="function">
    <text evidence="8 10">This protein binds specifically to 23S rRNA.</text>
</comment>
<name>A0A411L5S4_9CARY</name>
<dbReference type="GO" id="GO:0006412">
    <property type="term" value="P:translation"/>
    <property type="evidence" value="ECO:0007669"/>
    <property type="project" value="UniProtKB-UniRule"/>
</dbReference>
<evidence type="ECO:0000256" key="1">
    <source>
        <dbReference type="ARBA" id="ARBA00009451"/>
    </source>
</evidence>
<dbReference type="HAMAP" id="MF_01331_B">
    <property type="entry name" value="Ribosomal_uL22_B"/>
    <property type="match status" value="1"/>
</dbReference>
<dbReference type="AlphaFoldDB" id="A0A411L5S4"/>
<comment type="subunit">
    <text evidence="8">Part of the 50S ribosomal subunit.</text>
</comment>
<evidence type="ECO:0000256" key="9">
    <source>
        <dbReference type="RuleBase" id="RU004005"/>
    </source>
</evidence>
<keyword evidence="3 8" id="KW-0699">rRNA-binding</keyword>
<dbReference type="InterPro" id="IPR018260">
    <property type="entry name" value="Ribosomal_uL22_CS"/>
</dbReference>
<dbReference type="PROSITE" id="PS00464">
    <property type="entry name" value="RIBOSOMAL_L22"/>
    <property type="match status" value="1"/>
</dbReference>
<evidence type="ECO:0000256" key="8">
    <source>
        <dbReference type="HAMAP-Rule" id="MF_01331"/>
    </source>
</evidence>
<comment type="similarity">
    <text evidence="1 8 9">Belongs to the universal ribosomal protein uL22 family.</text>
</comment>
<evidence type="ECO:0000256" key="3">
    <source>
        <dbReference type="ARBA" id="ARBA00022730"/>
    </source>
</evidence>
<accession>A0A411L5S4</accession>
<evidence type="ECO:0000256" key="10">
    <source>
        <dbReference type="RuleBase" id="RU004009"/>
    </source>
</evidence>
<keyword evidence="6 8" id="KW-0687">Ribonucleoprotein</keyword>
<dbReference type="PANTHER" id="PTHR13501">
    <property type="entry name" value="CHLOROPLAST 50S RIBOSOMAL PROTEIN L22-RELATED"/>
    <property type="match status" value="1"/>
</dbReference>
<dbReference type="PANTHER" id="PTHR13501:SF10">
    <property type="entry name" value="LARGE RIBOSOMAL SUBUNIT PROTEIN UL22M"/>
    <property type="match status" value="1"/>
</dbReference>
<organism evidence="11">
    <name type="scientific">Acleisanthes obtusa</name>
    <dbReference type="NCBI Taxonomy" id="117583"/>
    <lineage>
        <taxon>Eukaryota</taxon>
        <taxon>Viridiplantae</taxon>
        <taxon>Streptophyta</taxon>
        <taxon>Embryophyta</taxon>
        <taxon>Tracheophyta</taxon>
        <taxon>Spermatophyta</taxon>
        <taxon>Magnoliopsida</taxon>
        <taxon>eudicotyledons</taxon>
        <taxon>Gunneridae</taxon>
        <taxon>Pentapetalae</taxon>
        <taxon>Caryophyllales</taxon>
        <taxon>Nyctaginaceae</taxon>
        <taxon>Acleisanthes</taxon>
    </lineage>
</organism>
<dbReference type="InterPro" id="IPR005727">
    <property type="entry name" value="Ribosomal_uL22_bac/chlpt-type"/>
</dbReference>
<dbReference type="InterPro" id="IPR047867">
    <property type="entry name" value="Ribosomal_uL22_bac/org-type"/>
</dbReference>
<evidence type="ECO:0000256" key="6">
    <source>
        <dbReference type="ARBA" id="ARBA00023274"/>
    </source>
</evidence>
<dbReference type="GO" id="GO:0009507">
    <property type="term" value="C:chloroplast"/>
    <property type="evidence" value="ECO:0007669"/>
    <property type="project" value="UniProtKB-SubCell"/>
</dbReference>
<evidence type="ECO:0000256" key="5">
    <source>
        <dbReference type="ARBA" id="ARBA00022980"/>
    </source>
</evidence>
<comment type="function">
    <text evidence="8 10">The globular domain of the protein is located near the polypeptide exit tunnel on the outside of the subunit, while an extended beta-hairpin is found that lines the wall of the exit tunnel in the center of the 70S ribosome.</text>
</comment>
<gene>
    <name evidence="8 11" type="primary">rpl22</name>
</gene>
<dbReference type="Gene3D" id="3.90.470.10">
    <property type="entry name" value="Ribosomal protein L22/L17"/>
    <property type="match status" value="1"/>
</dbReference>
<evidence type="ECO:0000256" key="7">
    <source>
        <dbReference type="ARBA" id="ARBA00035285"/>
    </source>
</evidence>
<dbReference type="GeneID" id="39694842"/>
<comment type="subcellular location">
    <subcellularLocation>
        <location evidence="8 10">Plastid</location>
        <location evidence="8 10">Chloroplast</location>
    </subcellularLocation>
</comment>
<protein>
    <recommendedName>
        <fullName evidence="7 8">Large ribosomal subunit protein uL22c</fullName>
    </recommendedName>
</protein>